<gene>
    <name evidence="1" type="ORF">C8U37_10662</name>
</gene>
<sequence length="58" mass="6240">MHMLRMLTERSRYRKIPGESALAGNPGRIRALFPGEAIFAGISARICALFPGEAPLAG</sequence>
<proteinExistence type="predicted"/>
<organism evidence="1 2">
    <name type="scientific">Trichococcus patagoniensis</name>
    <dbReference type="NCBI Taxonomy" id="382641"/>
    <lineage>
        <taxon>Bacteria</taxon>
        <taxon>Bacillati</taxon>
        <taxon>Bacillota</taxon>
        <taxon>Bacilli</taxon>
        <taxon>Lactobacillales</taxon>
        <taxon>Carnobacteriaceae</taxon>
        <taxon>Trichococcus</taxon>
    </lineage>
</organism>
<dbReference type="Proteomes" id="UP000244161">
    <property type="component" value="Unassembled WGS sequence"/>
</dbReference>
<dbReference type="EMBL" id="QAOM01000006">
    <property type="protein sequence ID" value="PTQ84934.1"/>
    <property type="molecule type" value="Genomic_DNA"/>
</dbReference>
<protein>
    <submittedName>
        <fullName evidence="1">Uncharacterized protein</fullName>
    </submittedName>
</protein>
<accession>A0A2T5IM79</accession>
<name>A0A2T5IM79_9LACT</name>
<keyword evidence="2" id="KW-1185">Reference proteome</keyword>
<reference evidence="1 2" key="1">
    <citation type="submission" date="2018-04" db="EMBL/GenBank/DDBJ databases">
        <title>Genomic Encyclopedia of Archaeal and Bacterial Type Strains, Phase II (KMG-II): from individual species to whole genera.</title>
        <authorList>
            <person name="Goeker M."/>
        </authorList>
    </citation>
    <scope>NUCLEOTIDE SEQUENCE [LARGE SCALE GENOMIC DNA]</scope>
    <source>
        <strain evidence="1 2">DSM 18806</strain>
    </source>
</reference>
<dbReference type="AlphaFoldDB" id="A0A2T5IM79"/>
<evidence type="ECO:0000313" key="1">
    <source>
        <dbReference type="EMBL" id="PTQ84934.1"/>
    </source>
</evidence>
<evidence type="ECO:0000313" key="2">
    <source>
        <dbReference type="Proteomes" id="UP000244161"/>
    </source>
</evidence>
<comment type="caution">
    <text evidence="1">The sequence shown here is derived from an EMBL/GenBank/DDBJ whole genome shotgun (WGS) entry which is preliminary data.</text>
</comment>